<dbReference type="InterPro" id="IPR050491">
    <property type="entry name" value="AmpC-like"/>
</dbReference>
<organism evidence="6 7">
    <name type="scientific">Auricularia subglabra (strain TFB-10046 / SS5)</name>
    <name type="common">White-rot fungus</name>
    <name type="synonym">Auricularia delicata (strain TFB10046)</name>
    <dbReference type="NCBI Taxonomy" id="717982"/>
    <lineage>
        <taxon>Eukaryota</taxon>
        <taxon>Fungi</taxon>
        <taxon>Dikarya</taxon>
        <taxon>Basidiomycota</taxon>
        <taxon>Agaricomycotina</taxon>
        <taxon>Agaricomycetes</taxon>
        <taxon>Auriculariales</taxon>
        <taxon>Auriculariaceae</taxon>
        <taxon>Auricularia</taxon>
    </lineage>
</organism>
<gene>
    <name evidence="6" type="ORF">AURDEDRAFT_154415</name>
</gene>
<dbReference type="InterPro" id="IPR021860">
    <property type="entry name" value="Peptidase_S12_Pab87-rel_C"/>
</dbReference>
<dbReference type="Gene3D" id="3.40.710.10">
    <property type="entry name" value="DD-peptidase/beta-lactamase superfamily"/>
    <property type="match status" value="1"/>
</dbReference>
<keyword evidence="7" id="KW-1185">Reference proteome</keyword>
<feature type="compositionally biased region" description="Low complexity" evidence="2">
    <location>
        <begin position="557"/>
        <end position="569"/>
    </location>
</feature>
<dbReference type="SUPFAM" id="SSF56601">
    <property type="entry name" value="beta-lactamase/transpeptidase-like"/>
    <property type="match status" value="1"/>
</dbReference>
<dbReference type="eggNOG" id="ENOG502S0EY">
    <property type="taxonomic scope" value="Eukaryota"/>
</dbReference>
<dbReference type="InParanoid" id="J0DAF8"/>
<keyword evidence="3" id="KW-0732">Signal</keyword>
<proteinExistence type="inferred from homology"/>
<evidence type="ECO:0000259" key="4">
    <source>
        <dbReference type="Pfam" id="PF00144"/>
    </source>
</evidence>
<dbReference type="KEGG" id="adl:AURDEDRAFT_154415"/>
<name>J0DAF8_AURST</name>
<dbReference type="PANTHER" id="PTHR46825:SF15">
    <property type="entry name" value="BETA-LACTAMASE-RELATED DOMAIN-CONTAINING PROTEIN"/>
    <property type="match status" value="1"/>
</dbReference>
<dbReference type="InterPro" id="IPR012338">
    <property type="entry name" value="Beta-lactam/transpept-like"/>
</dbReference>
<dbReference type="OMA" id="MNSTYFD"/>
<dbReference type="InterPro" id="IPR001466">
    <property type="entry name" value="Beta-lactam-related"/>
</dbReference>
<evidence type="ECO:0000256" key="2">
    <source>
        <dbReference type="SAM" id="MobiDB-lite"/>
    </source>
</evidence>
<evidence type="ECO:0000313" key="6">
    <source>
        <dbReference type="EMBL" id="EJD37200.1"/>
    </source>
</evidence>
<accession>J0DAF8</accession>
<feature type="domain" description="Beta-lactamase-related" evidence="4">
    <location>
        <begin position="93"/>
        <end position="400"/>
    </location>
</feature>
<dbReference type="OrthoDB" id="5946976at2759"/>
<dbReference type="EMBL" id="JH687845">
    <property type="protein sequence ID" value="EJD37200.1"/>
    <property type="molecule type" value="Genomic_DNA"/>
</dbReference>
<reference evidence="7" key="1">
    <citation type="journal article" date="2012" name="Science">
        <title>The Paleozoic origin of enzymatic lignin decomposition reconstructed from 31 fungal genomes.</title>
        <authorList>
            <person name="Floudas D."/>
            <person name="Binder M."/>
            <person name="Riley R."/>
            <person name="Barry K."/>
            <person name="Blanchette R.A."/>
            <person name="Henrissat B."/>
            <person name="Martinez A.T."/>
            <person name="Otillar R."/>
            <person name="Spatafora J.W."/>
            <person name="Yadav J.S."/>
            <person name="Aerts A."/>
            <person name="Benoit I."/>
            <person name="Boyd A."/>
            <person name="Carlson A."/>
            <person name="Copeland A."/>
            <person name="Coutinho P.M."/>
            <person name="de Vries R.P."/>
            <person name="Ferreira P."/>
            <person name="Findley K."/>
            <person name="Foster B."/>
            <person name="Gaskell J."/>
            <person name="Glotzer D."/>
            <person name="Gorecki P."/>
            <person name="Heitman J."/>
            <person name="Hesse C."/>
            <person name="Hori C."/>
            <person name="Igarashi K."/>
            <person name="Jurgens J.A."/>
            <person name="Kallen N."/>
            <person name="Kersten P."/>
            <person name="Kohler A."/>
            <person name="Kuees U."/>
            <person name="Kumar T.K.A."/>
            <person name="Kuo A."/>
            <person name="LaButti K."/>
            <person name="Larrondo L.F."/>
            <person name="Lindquist E."/>
            <person name="Ling A."/>
            <person name="Lombard V."/>
            <person name="Lucas S."/>
            <person name="Lundell T."/>
            <person name="Martin R."/>
            <person name="McLaughlin D.J."/>
            <person name="Morgenstern I."/>
            <person name="Morin E."/>
            <person name="Murat C."/>
            <person name="Nagy L.G."/>
            <person name="Nolan M."/>
            <person name="Ohm R.A."/>
            <person name="Patyshakuliyeva A."/>
            <person name="Rokas A."/>
            <person name="Ruiz-Duenas F.J."/>
            <person name="Sabat G."/>
            <person name="Salamov A."/>
            <person name="Samejima M."/>
            <person name="Schmutz J."/>
            <person name="Slot J.C."/>
            <person name="St John F."/>
            <person name="Stenlid J."/>
            <person name="Sun H."/>
            <person name="Sun S."/>
            <person name="Syed K."/>
            <person name="Tsang A."/>
            <person name="Wiebenga A."/>
            <person name="Young D."/>
            <person name="Pisabarro A."/>
            <person name="Eastwood D.C."/>
            <person name="Martin F."/>
            <person name="Cullen D."/>
            <person name="Grigoriev I.V."/>
            <person name="Hibbett D.S."/>
        </authorList>
    </citation>
    <scope>NUCLEOTIDE SEQUENCE [LARGE SCALE GENOMIC DNA]</scope>
    <source>
        <strain evidence="7">TFB10046</strain>
    </source>
</reference>
<feature type="domain" description="Peptidase S12 Pab87-related C-terminal" evidence="5">
    <location>
        <begin position="453"/>
        <end position="552"/>
    </location>
</feature>
<feature type="signal peptide" evidence="3">
    <location>
        <begin position="1"/>
        <end position="17"/>
    </location>
</feature>
<dbReference type="PANTHER" id="PTHR46825">
    <property type="entry name" value="D-ALANYL-D-ALANINE-CARBOXYPEPTIDASE/ENDOPEPTIDASE AMPH"/>
    <property type="match status" value="1"/>
</dbReference>
<dbReference type="Proteomes" id="UP000006514">
    <property type="component" value="Unassembled WGS sequence"/>
</dbReference>
<evidence type="ECO:0000256" key="1">
    <source>
        <dbReference type="ARBA" id="ARBA00038215"/>
    </source>
</evidence>
<evidence type="ECO:0000259" key="5">
    <source>
        <dbReference type="Pfam" id="PF11954"/>
    </source>
</evidence>
<sequence length="589" mass="62776">MHSLTAFLLATAALGLAAPPRSSHELREHLAKLPRDLLLSTRIPARHAARASGTLITAEYAEFVTNAMEHWDVKGATVALVRSTGNGTFDVDTRAFGVRNAAGDPMTTTTLQPVGSLSKHFTAASVGLLAADLSNNFTLHTPWRDVLPEFGLQDPVADAGADAFDALTHRTGMPRHDGILVHDGEDTDFSAEVMKYLKPSNPFRSVWQYSNHMYNTGASLVSRLAGEPYPDFVQRNILDKVGMNLTTYDFVDAVQSGKMENGFWRQGENLTSPGVLQATNGPPAKSLGGIAGSGGVITTCEDMALWLQVLLNGGVNPATGEVVIPADVLTTMSTGVSVESGVASFPEMAPIVYGLGFERSAYQGHEWVGHDGSYYGFMAQLVTFPNDGVGIVVMTNDSPRGYYLHNSALWRAAEDLLKMPLHVDWVSRFDAINEGSLQADAEAAASALPPPANATEPDAPPAALAGCYSDPAYGNVTLVLSTDGTTLSSPAPRFGRGTVLNLMHYDGNIFNATLALFLPNLDESRLLLRQLQALPAEFGFDESGHVEGFGLTGDLWGAAPGTPGPSGSTAKERAETSQAENNAIFVWRD</sequence>
<dbReference type="Pfam" id="PF11954">
    <property type="entry name" value="DUF3471"/>
    <property type="match status" value="1"/>
</dbReference>
<comment type="similarity">
    <text evidence="1">Belongs to the peptidase S12 family.</text>
</comment>
<feature type="chain" id="PRO_5003732621" evidence="3">
    <location>
        <begin position="18"/>
        <end position="589"/>
    </location>
</feature>
<evidence type="ECO:0000313" key="7">
    <source>
        <dbReference type="Proteomes" id="UP000006514"/>
    </source>
</evidence>
<dbReference type="AlphaFoldDB" id="J0DAF8"/>
<evidence type="ECO:0000256" key="3">
    <source>
        <dbReference type="SAM" id="SignalP"/>
    </source>
</evidence>
<feature type="region of interest" description="Disordered" evidence="2">
    <location>
        <begin position="552"/>
        <end position="580"/>
    </location>
</feature>
<dbReference type="Pfam" id="PF00144">
    <property type="entry name" value="Beta-lactamase"/>
    <property type="match status" value="1"/>
</dbReference>
<protein>
    <submittedName>
        <fullName evidence="6">Beta-lactamase/transpeptidase-like protein</fullName>
    </submittedName>
</protein>
<dbReference type="Gene3D" id="2.40.128.600">
    <property type="match status" value="1"/>
</dbReference>